<feature type="compositionally biased region" description="Basic residues" evidence="1">
    <location>
        <begin position="77"/>
        <end position="89"/>
    </location>
</feature>
<feature type="region of interest" description="Disordered" evidence="1">
    <location>
        <begin position="47"/>
        <end position="117"/>
    </location>
</feature>
<gene>
    <name evidence="2" type="ORF">CBR_g36731</name>
</gene>
<feature type="region of interest" description="Disordered" evidence="1">
    <location>
        <begin position="230"/>
        <end position="263"/>
    </location>
</feature>
<dbReference type="Proteomes" id="UP000265515">
    <property type="component" value="Unassembled WGS sequence"/>
</dbReference>
<feature type="compositionally biased region" description="Basic and acidic residues" evidence="1">
    <location>
        <begin position="230"/>
        <end position="244"/>
    </location>
</feature>
<reference evidence="2 3" key="1">
    <citation type="journal article" date="2018" name="Cell">
        <title>The Chara Genome: Secondary Complexity and Implications for Plant Terrestrialization.</title>
        <authorList>
            <person name="Nishiyama T."/>
            <person name="Sakayama H."/>
            <person name="Vries J.D."/>
            <person name="Buschmann H."/>
            <person name="Saint-Marcoux D."/>
            <person name="Ullrich K.K."/>
            <person name="Haas F.B."/>
            <person name="Vanderstraeten L."/>
            <person name="Becker D."/>
            <person name="Lang D."/>
            <person name="Vosolsobe S."/>
            <person name="Rombauts S."/>
            <person name="Wilhelmsson P.K.I."/>
            <person name="Janitza P."/>
            <person name="Kern R."/>
            <person name="Heyl A."/>
            <person name="Rumpler F."/>
            <person name="Villalobos L.I.A.C."/>
            <person name="Clay J.M."/>
            <person name="Skokan R."/>
            <person name="Toyoda A."/>
            <person name="Suzuki Y."/>
            <person name="Kagoshima H."/>
            <person name="Schijlen E."/>
            <person name="Tajeshwar N."/>
            <person name="Catarino B."/>
            <person name="Hetherington A.J."/>
            <person name="Saltykova A."/>
            <person name="Bonnot C."/>
            <person name="Breuninger H."/>
            <person name="Symeonidi A."/>
            <person name="Radhakrishnan G.V."/>
            <person name="Van Nieuwerburgh F."/>
            <person name="Deforce D."/>
            <person name="Chang C."/>
            <person name="Karol K.G."/>
            <person name="Hedrich R."/>
            <person name="Ulvskov P."/>
            <person name="Glockner G."/>
            <person name="Delwiche C.F."/>
            <person name="Petrasek J."/>
            <person name="Van de Peer Y."/>
            <person name="Friml J."/>
            <person name="Beilby M."/>
            <person name="Dolan L."/>
            <person name="Kohara Y."/>
            <person name="Sugano S."/>
            <person name="Fujiyama A."/>
            <person name="Delaux P.-M."/>
            <person name="Quint M."/>
            <person name="TheiBen G."/>
            <person name="Hagemann M."/>
            <person name="Harholt J."/>
            <person name="Dunand C."/>
            <person name="Zachgo S."/>
            <person name="Langdale J."/>
            <person name="Maumus F."/>
            <person name="Straeten D.V.D."/>
            <person name="Gould S.B."/>
            <person name="Rensing S.A."/>
        </authorList>
    </citation>
    <scope>NUCLEOTIDE SEQUENCE [LARGE SCALE GENOMIC DNA]</scope>
    <source>
        <strain evidence="2 3">S276</strain>
    </source>
</reference>
<organism evidence="2 3">
    <name type="scientific">Chara braunii</name>
    <name type="common">Braun's stonewort</name>
    <dbReference type="NCBI Taxonomy" id="69332"/>
    <lineage>
        <taxon>Eukaryota</taxon>
        <taxon>Viridiplantae</taxon>
        <taxon>Streptophyta</taxon>
        <taxon>Charophyceae</taxon>
        <taxon>Charales</taxon>
        <taxon>Characeae</taxon>
        <taxon>Chara</taxon>
    </lineage>
</organism>
<evidence type="ECO:0000256" key="1">
    <source>
        <dbReference type="SAM" id="MobiDB-lite"/>
    </source>
</evidence>
<dbReference type="EMBL" id="BFEA01000429">
    <property type="protein sequence ID" value="GBG83113.1"/>
    <property type="molecule type" value="Genomic_DNA"/>
</dbReference>
<keyword evidence="3" id="KW-1185">Reference proteome</keyword>
<evidence type="ECO:0000313" key="2">
    <source>
        <dbReference type="EMBL" id="GBG83113.1"/>
    </source>
</evidence>
<feature type="region of interest" description="Disordered" evidence="1">
    <location>
        <begin position="131"/>
        <end position="159"/>
    </location>
</feature>
<sequence length="263" mass="29438">MKVRVTSTLGDSLKLINSKLEAVDKKSKLDAAEREELKHLQKEVQVGKDNKELLSNEKRKRCVARTPVENSPSVARARPRSKGSSKTKPKRIELSDDEGPSDTKQNLQEKLDSTSSELSDIKRMLASLMSGLQDPKGKGKVVESGTTNVCTGGGAPRVTDVTQNAQVDGEEENPDEDGFATYMKVRADYYGSLHYTRVQELYKEHDVEYFKKDVAVWELARQDLQEYADSLKEDRCEKQHRRETAVASEQEDASEDGDTVKGN</sequence>
<proteinExistence type="predicted"/>
<accession>A0A388LLJ9</accession>
<feature type="compositionally biased region" description="Basic and acidic residues" evidence="1">
    <location>
        <begin position="47"/>
        <end position="57"/>
    </location>
</feature>
<dbReference type="AlphaFoldDB" id="A0A388LLJ9"/>
<name>A0A388LLJ9_CHABU</name>
<evidence type="ECO:0000313" key="3">
    <source>
        <dbReference type="Proteomes" id="UP000265515"/>
    </source>
</evidence>
<dbReference type="Gramene" id="GBG83113">
    <property type="protein sequence ID" value="GBG83113"/>
    <property type="gene ID" value="CBR_g36731"/>
</dbReference>
<comment type="caution">
    <text evidence="2">The sequence shown here is derived from an EMBL/GenBank/DDBJ whole genome shotgun (WGS) entry which is preliminary data.</text>
</comment>
<protein>
    <submittedName>
        <fullName evidence="2">Uncharacterized protein</fullName>
    </submittedName>
</protein>